<evidence type="ECO:0000313" key="3">
    <source>
        <dbReference type="EMBL" id="GAX58458.1"/>
    </source>
</evidence>
<sequence length="243" mass="25906">MALAGAANESYAGLAARFPGRFRIFAALPLPHMDAALRELTRAFDDLGAVGVGVTTTVLGRTLADPLFHPLYEELDRRGAVLCIHPAGEGAASPLITEHAMTWMVGAPVEDTVAVMHLILAGIPARYPRMRVLASHLGGALPLLPRRLDDHLAFESPWTPERPSIAARRLWYDTVSHAHPPALAAAAASFGADRLVLGTDFPYEDGEVFLRAVDHIADSGLTPQEATMILDTNAANLLGLSAP</sequence>
<dbReference type="PANTHER" id="PTHR21240:SF28">
    <property type="entry name" value="ISO-OROTATE DECARBOXYLASE (EUROFUNG)"/>
    <property type="match status" value="1"/>
</dbReference>
<protein>
    <submittedName>
        <fullName evidence="3">Putative amidohydrolase</fullName>
    </submittedName>
</protein>
<dbReference type="STRING" id="1963.AQJ27_49610"/>
<dbReference type="GO" id="GO:0016831">
    <property type="term" value="F:carboxy-lyase activity"/>
    <property type="evidence" value="ECO:0007669"/>
    <property type="project" value="InterPro"/>
</dbReference>
<dbReference type="GO" id="GO:0016787">
    <property type="term" value="F:hydrolase activity"/>
    <property type="evidence" value="ECO:0007669"/>
    <property type="project" value="UniProtKB-KW"/>
</dbReference>
<dbReference type="InterPro" id="IPR032465">
    <property type="entry name" value="ACMSD"/>
</dbReference>
<reference evidence="4" key="1">
    <citation type="submission" date="2017-05" db="EMBL/GenBank/DDBJ databases">
        <title>Streptomyces olivochromogenes NBRC 3561 whole genome shotgun sequence.</title>
        <authorList>
            <person name="Dohra H."/>
            <person name="Kodani S."/>
        </authorList>
    </citation>
    <scope>NUCLEOTIDE SEQUENCE [LARGE SCALE GENOMIC DNA]</scope>
    <source>
        <strain evidence="4">NBRC 3561</strain>
    </source>
</reference>
<dbReference type="Proteomes" id="UP000217446">
    <property type="component" value="Unassembled WGS sequence"/>
</dbReference>
<dbReference type="EMBL" id="BDQI01000054">
    <property type="protein sequence ID" value="GAX58458.1"/>
    <property type="molecule type" value="Genomic_DNA"/>
</dbReference>
<evidence type="ECO:0000313" key="4">
    <source>
        <dbReference type="Proteomes" id="UP000217446"/>
    </source>
</evidence>
<dbReference type="InterPro" id="IPR006680">
    <property type="entry name" value="Amidohydro-rel"/>
</dbReference>
<keyword evidence="4" id="KW-1185">Reference proteome</keyword>
<evidence type="ECO:0000259" key="2">
    <source>
        <dbReference type="Pfam" id="PF04909"/>
    </source>
</evidence>
<dbReference type="Gene3D" id="3.20.20.140">
    <property type="entry name" value="Metal-dependent hydrolases"/>
    <property type="match status" value="1"/>
</dbReference>
<organism evidence="3 4">
    <name type="scientific">Streptomyces olivochromogenes</name>
    <dbReference type="NCBI Taxonomy" id="1963"/>
    <lineage>
        <taxon>Bacteria</taxon>
        <taxon>Bacillati</taxon>
        <taxon>Actinomycetota</taxon>
        <taxon>Actinomycetes</taxon>
        <taxon>Kitasatosporales</taxon>
        <taxon>Streptomycetaceae</taxon>
        <taxon>Streptomyces</taxon>
    </lineage>
</organism>
<gene>
    <name evidence="3" type="ORF">SO3561_10031</name>
</gene>
<keyword evidence="1" id="KW-0456">Lyase</keyword>
<name>A0A250VW04_STROL</name>
<evidence type="ECO:0000256" key="1">
    <source>
        <dbReference type="ARBA" id="ARBA00023239"/>
    </source>
</evidence>
<dbReference type="InterPro" id="IPR032466">
    <property type="entry name" value="Metal_Hydrolase"/>
</dbReference>
<feature type="domain" description="Amidohydrolase-related" evidence="2">
    <location>
        <begin position="4"/>
        <end position="240"/>
    </location>
</feature>
<accession>A0A250VW04</accession>
<dbReference type="GO" id="GO:0005737">
    <property type="term" value="C:cytoplasm"/>
    <property type="evidence" value="ECO:0007669"/>
    <property type="project" value="TreeGrafter"/>
</dbReference>
<dbReference type="GO" id="GO:0019748">
    <property type="term" value="P:secondary metabolic process"/>
    <property type="evidence" value="ECO:0007669"/>
    <property type="project" value="TreeGrafter"/>
</dbReference>
<dbReference type="Pfam" id="PF04909">
    <property type="entry name" value="Amidohydro_2"/>
    <property type="match status" value="1"/>
</dbReference>
<proteinExistence type="predicted"/>
<dbReference type="PANTHER" id="PTHR21240">
    <property type="entry name" value="2-AMINO-3-CARBOXYLMUCONATE-6-SEMIALDEHYDE DECARBOXYLASE"/>
    <property type="match status" value="1"/>
</dbReference>
<dbReference type="SUPFAM" id="SSF51556">
    <property type="entry name" value="Metallo-dependent hydrolases"/>
    <property type="match status" value="1"/>
</dbReference>
<keyword evidence="3" id="KW-0378">Hydrolase</keyword>
<dbReference type="AlphaFoldDB" id="A0A250VW04"/>
<comment type="caution">
    <text evidence="3">The sequence shown here is derived from an EMBL/GenBank/DDBJ whole genome shotgun (WGS) entry which is preliminary data.</text>
</comment>